<name>A0AAX2H3L0_9PSED</name>
<gene>
    <name evidence="2" type="ORF">PLUA15_160259</name>
</gene>
<dbReference type="EMBL" id="OBKZ01000008">
    <property type="protein sequence ID" value="SOB50216.1"/>
    <property type="molecule type" value="Genomic_DNA"/>
</dbReference>
<reference evidence="2 3" key="1">
    <citation type="submission" date="2017-08" db="EMBL/GenBank/DDBJ databases">
        <authorList>
            <person name="Chaillou S."/>
        </authorList>
    </citation>
    <scope>NUCLEOTIDE SEQUENCE [LARGE SCALE GENOMIC DNA]</scope>
    <source>
        <strain evidence="2 3">MFPA15A1205</strain>
    </source>
</reference>
<evidence type="ECO:0000313" key="3">
    <source>
        <dbReference type="Proteomes" id="UP000219564"/>
    </source>
</evidence>
<accession>A0AAX2H3L0</accession>
<dbReference type="Proteomes" id="UP000219564">
    <property type="component" value="Unassembled WGS sequence"/>
</dbReference>
<feature type="compositionally biased region" description="Polar residues" evidence="1">
    <location>
        <begin position="13"/>
        <end position="22"/>
    </location>
</feature>
<sequence length="32" mass="3597">MQARRRHKIPLANQGTAINASYSPHEGTFSRT</sequence>
<dbReference type="AlphaFoldDB" id="A0AAX2H3L0"/>
<feature type="region of interest" description="Disordered" evidence="1">
    <location>
        <begin position="1"/>
        <end position="32"/>
    </location>
</feature>
<protein>
    <submittedName>
        <fullName evidence="2">Uncharacterized protein</fullName>
    </submittedName>
</protein>
<evidence type="ECO:0000313" key="2">
    <source>
        <dbReference type="EMBL" id="SOB50216.1"/>
    </source>
</evidence>
<evidence type="ECO:0000256" key="1">
    <source>
        <dbReference type="SAM" id="MobiDB-lite"/>
    </source>
</evidence>
<proteinExistence type="predicted"/>
<organism evidence="2 3">
    <name type="scientific">Pseudomonas lundensis</name>
    <dbReference type="NCBI Taxonomy" id="86185"/>
    <lineage>
        <taxon>Bacteria</taxon>
        <taxon>Pseudomonadati</taxon>
        <taxon>Pseudomonadota</taxon>
        <taxon>Gammaproteobacteria</taxon>
        <taxon>Pseudomonadales</taxon>
        <taxon>Pseudomonadaceae</taxon>
        <taxon>Pseudomonas</taxon>
    </lineage>
</organism>
<comment type="caution">
    <text evidence="2">The sequence shown here is derived from an EMBL/GenBank/DDBJ whole genome shotgun (WGS) entry which is preliminary data.</text>
</comment>